<protein>
    <submittedName>
        <fullName evidence="4">Ankyrin repeat</fullName>
    </submittedName>
</protein>
<dbReference type="PROSITE" id="PS50088">
    <property type="entry name" value="ANK_REPEAT"/>
    <property type="match status" value="2"/>
</dbReference>
<dbReference type="InterPro" id="IPR036770">
    <property type="entry name" value="Ankyrin_rpt-contain_sf"/>
</dbReference>
<dbReference type="Pfam" id="PF00023">
    <property type="entry name" value="Ank"/>
    <property type="match status" value="1"/>
</dbReference>
<organism evidence="4 5">
    <name type="scientific">Fusarium pseudocircinatum</name>
    <dbReference type="NCBI Taxonomy" id="56676"/>
    <lineage>
        <taxon>Eukaryota</taxon>
        <taxon>Fungi</taxon>
        <taxon>Dikarya</taxon>
        <taxon>Ascomycota</taxon>
        <taxon>Pezizomycotina</taxon>
        <taxon>Sordariomycetes</taxon>
        <taxon>Hypocreomycetidae</taxon>
        <taxon>Hypocreales</taxon>
        <taxon>Nectriaceae</taxon>
        <taxon>Fusarium</taxon>
        <taxon>Fusarium fujikuroi species complex</taxon>
    </lineage>
</organism>
<name>A0A8H5PWL5_9HYPO</name>
<dbReference type="Gene3D" id="1.25.40.20">
    <property type="entry name" value="Ankyrin repeat-containing domain"/>
    <property type="match status" value="1"/>
</dbReference>
<feature type="repeat" description="ANK" evidence="3">
    <location>
        <begin position="262"/>
        <end position="283"/>
    </location>
</feature>
<dbReference type="SUPFAM" id="SSF48403">
    <property type="entry name" value="Ankyrin repeat"/>
    <property type="match status" value="1"/>
</dbReference>
<reference evidence="4 5" key="1">
    <citation type="submission" date="2020-05" db="EMBL/GenBank/DDBJ databases">
        <title>Identification and distribution of gene clusters putatively required for synthesis of sphingolipid metabolism inhibitors in phylogenetically diverse species of the filamentous fungus Fusarium.</title>
        <authorList>
            <person name="Kim H.-S."/>
            <person name="Busman M."/>
            <person name="Brown D.W."/>
            <person name="Divon H."/>
            <person name="Uhlig S."/>
            <person name="Proctor R.H."/>
        </authorList>
    </citation>
    <scope>NUCLEOTIDE SEQUENCE [LARGE SCALE GENOMIC DNA]</scope>
    <source>
        <strain evidence="4 5">NRRL 36939</strain>
    </source>
</reference>
<comment type="caution">
    <text evidence="4">The sequence shown here is derived from an EMBL/GenBank/DDBJ whole genome shotgun (WGS) entry which is preliminary data.</text>
</comment>
<keyword evidence="5" id="KW-1185">Reference proteome</keyword>
<dbReference type="PANTHER" id="PTHR24174">
    <property type="entry name" value="ANKYRIN REPEAT AND STERILE ALPHA MOTIF DOMAIN-CONTAINING PROTEIN 1"/>
    <property type="match status" value="1"/>
</dbReference>
<dbReference type="Pfam" id="PF13857">
    <property type="entry name" value="Ank_5"/>
    <property type="match status" value="1"/>
</dbReference>
<accession>A0A8H5PWL5</accession>
<dbReference type="InterPro" id="IPR002110">
    <property type="entry name" value="Ankyrin_rpt"/>
</dbReference>
<dbReference type="PANTHER" id="PTHR24174:SF16">
    <property type="entry name" value="CASKIN-2"/>
    <property type="match status" value="1"/>
</dbReference>
<dbReference type="SMART" id="SM00248">
    <property type="entry name" value="ANK"/>
    <property type="match status" value="2"/>
</dbReference>
<dbReference type="AlphaFoldDB" id="A0A8H5PWL5"/>
<evidence type="ECO:0000313" key="4">
    <source>
        <dbReference type="EMBL" id="KAF5603531.1"/>
    </source>
</evidence>
<keyword evidence="2 3" id="KW-0040">ANK repeat</keyword>
<dbReference type="Proteomes" id="UP000546213">
    <property type="component" value="Unassembled WGS sequence"/>
</dbReference>
<dbReference type="EMBL" id="JAAOAS010000027">
    <property type="protein sequence ID" value="KAF5603531.1"/>
    <property type="molecule type" value="Genomic_DNA"/>
</dbReference>
<proteinExistence type="predicted"/>
<dbReference type="PROSITE" id="PS50297">
    <property type="entry name" value="ANK_REP_REGION"/>
    <property type="match status" value="2"/>
</dbReference>
<gene>
    <name evidence="4" type="ORF">FPCIR_1272</name>
</gene>
<dbReference type="OrthoDB" id="539213at2759"/>
<evidence type="ECO:0000256" key="2">
    <source>
        <dbReference type="ARBA" id="ARBA00023043"/>
    </source>
</evidence>
<dbReference type="InterPro" id="IPR033635">
    <property type="entry name" value="ANKS1/Caskin"/>
</dbReference>
<sequence length="319" mass="35914">MSRPSNAHPHDSLWATQKHRRGVHILVYPPIDGGRIGHLLAGWFARAFREAALTSDEPCVVRRSAPRPRTVATTVLLGDIMGWLESEKRFQEDWRQFSNVSAPDLLGATMVMKVCARKKPVFAANILYILDMDRVQGAIHHYDNNGMTAVHYAAAVGDVEALKVLLFPGNLLKRAVNIWRLQDELYRSRRLPSRPKGFKGEYLVSDCVPDSHGPPQPWLDIFEELPEETKDRIELPNITFSEWELTESESCLMPEKLKSAEKSRTPLHEAALHGRLAAVKFLLGYSGIDAKVRDVHGKTAADIALEGDYYDIHNLIVAH</sequence>
<evidence type="ECO:0000256" key="3">
    <source>
        <dbReference type="PROSITE-ProRule" id="PRU00023"/>
    </source>
</evidence>
<feature type="repeat" description="ANK" evidence="3">
    <location>
        <begin position="145"/>
        <end position="169"/>
    </location>
</feature>
<keyword evidence="1" id="KW-0677">Repeat</keyword>
<evidence type="ECO:0000313" key="5">
    <source>
        <dbReference type="Proteomes" id="UP000546213"/>
    </source>
</evidence>
<evidence type="ECO:0000256" key="1">
    <source>
        <dbReference type="ARBA" id="ARBA00022737"/>
    </source>
</evidence>